<keyword evidence="1" id="KW-0472">Membrane</keyword>
<organism evidence="2 3">
    <name type="scientific">Pterulicium gracile</name>
    <dbReference type="NCBI Taxonomy" id="1884261"/>
    <lineage>
        <taxon>Eukaryota</taxon>
        <taxon>Fungi</taxon>
        <taxon>Dikarya</taxon>
        <taxon>Basidiomycota</taxon>
        <taxon>Agaricomycotina</taxon>
        <taxon>Agaricomycetes</taxon>
        <taxon>Agaricomycetidae</taxon>
        <taxon>Agaricales</taxon>
        <taxon>Pleurotineae</taxon>
        <taxon>Pterulaceae</taxon>
        <taxon>Pterulicium</taxon>
    </lineage>
</organism>
<dbReference type="AlphaFoldDB" id="A0A5C3Q1U4"/>
<protein>
    <submittedName>
        <fullName evidence="2">Uncharacterized protein</fullName>
    </submittedName>
</protein>
<keyword evidence="1" id="KW-0812">Transmembrane</keyword>
<evidence type="ECO:0000313" key="3">
    <source>
        <dbReference type="Proteomes" id="UP000305067"/>
    </source>
</evidence>
<keyword evidence="3" id="KW-1185">Reference proteome</keyword>
<reference evidence="2 3" key="1">
    <citation type="journal article" date="2019" name="Nat. Ecol. Evol.">
        <title>Megaphylogeny resolves global patterns of mushroom evolution.</title>
        <authorList>
            <person name="Varga T."/>
            <person name="Krizsan K."/>
            <person name="Foldi C."/>
            <person name="Dima B."/>
            <person name="Sanchez-Garcia M."/>
            <person name="Sanchez-Ramirez S."/>
            <person name="Szollosi G.J."/>
            <person name="Szarkandi J.G."/>
            <person name="Papp V."/>
            <person name="Albert L."/>
            <person name="Andreopoulos W."/>
            <person name="Angelini C."/>
            <person name="Antonin V."/>
            <person name="Barry K.W."/>
            <person name="Bougher N.L."/>
            <person name="Buchanan P."/>
            <person name="Buyck B."/>
            <person name="Bense V."/>
            <person name="Catcheside P."/>
            <person name="Chovatia M."/>
            <person name="Cooper J."/>
            <person name="Damon W."/>
            <person name="Desjardin D."/>
            <person name="Finy P."/>
            <person name="Geml J."/>
            <person name="Haridas S."/>
            <person name="Hughes K."/>
            <person name="Justo A."/>
            <person name="Karasinski D."/>
            <person name="Kautmanova I."/>
            <person name="Kiss B."/>
            <person name="Kocsube S."/>
            <person name="Kotiranta H."/>
            <person name="LaButti K.M."/>
            <person name="Lechner B.E."/>
            <person name="Liimatainen K."/>
            <person name="Lipzen A."/>
            <person name="Lukacs Z."/>
            <person name="Mihaltcheva S."/>
            <person name="Morgado L.N."/>
            <person name="Niskanen T."/>
            <person name="Noordeloos M.E."/>
            <person name="Ohm R.A."/>
            <person name="Ortiz-Santana B."/>
            <person name="Ovrebo C."/>
            <person name="Racz N."/>
            <person name="Riley R."/>
            <person name="Savchenko A."/>
            <person name="Shiryaev A."/>
            <person name="Soop K."/>
            <person name="Spirin V."/>
            <person name="Szebenyi C."/>
            <person name="Tomsovsky M."/>
            <person name="Tulloss R.E."/>
            <person name="Uehling J."/>
            <person name="Grigoriev I.V."/>
            <person name="Vagvolgyi C."/>
            <person name="Papp T."/>
            <person name="Martin F.M."/>
            <person name="Miettinen O."/>
            <person name="Hibbett D.S."/>
            <person name="Nagy L.G."/>
        </authorList>
    </citation>
    <scope>NUCLEOTIDE SEQUENCE [LARGE SCALE GENOMIC DNA]</scope>
    <source>
        <strain evidence="2 3">CBS 309.79</strain>
    </source>
</reference>
<feature type="transmembrane region" description="Helical" evidence="1">
    <location>
        <begin position="35"/>
        <end position="56"/>
    </location>
</feature>
<evidence type="ECO:0000256" key="1">
    <source>
        <dbReference type="SAM" id="Phobius"/>
    </source>
</evidence>
<proteinExistence type="predicted"/>
<sequence length="64" mass="7400">MMNQRTDPSFLAEDLMFFFSLCAGQRKSGPYYNQIYSLPIPPIYSVACLPLTHFLISSWFPSFL</sequence>
<name>A0A5C3Q1U4_9AGAR</name>
<dbReference type="Proteomes" id="UP000305067">
    <property type="component" value="Unassembled WGS sequence"/>
</dbReference>
<accession>A0A5C3Q1U4</accession>
<dbReference type="EMBL" id="ML178874">
    <property type="protein sequence ID" value="TFK95781.1"/>
    <property type="molecule type" value="Genomic_DNA"/>
</dbReference>
<evidence type="ECO:0000313" key="2">
    <source>
        <dbReference type="EMBL" id="TFK95781.1"/>
    </source>
</evidence>
<keyword evidence="1" id="KW-1133">Transmembrane helix</keyword>
<gene>
    <name evidence="2" type="ORF">BDV98DRAFT_577163</name>
</gene>